<dbReference type="EMBL" id="QNUK01000072">
    <property type="protein sequence ID" value="KAF5903516.1"/>
    <property type="molecule type" value="Genomic_DNA"/>
</dbReference>
<name>A0A8J4UCD8_CLAMG</name>
<dbReference type="Proteomes" id="UP000727407">
    <property type="component" value="Unassembled WGS sequence"/>
</dbReference>
<comment type="caution">
    <text evidence="1">The sequence shown here is derived from an EMBL/GenBank/DDBJ whole genome shotgun (WGS) entry which is preliminary data.</text>
</comment>
<keyword evidence="1" id="KW-0418">Kinase</keyword>
<dbReference type="AlphaFoldDB" id="A0A8J4UCD8"/>
<organism evidence="1 2">
    <name type="scientific">Clarias magur</name>
    <name type="common">Asian catfish</name>
    <name type="synonym">Macropteronotus magur</name>
    <dbReference type="NCBI Taxonomy" id="1594786"/>
    <lineage>
        <taxon>Eukaryota</taxon>
        <taxon>Metazoa</taxon>
        <taxon>Chordata</taxon>
        <taxon>Craniata</taxon>
        <taxon>Vertebrata</taxon>
        <taxon>Euteleostomi</taxon>
        <taxon>Actinopterygii</taxon>
        <taxon>Neopterygii</taxon>
        <taxon>Teleostei</taxon>
        <taxon>Ostariophysi</taxon>
        <taxon>Siluriformes</taxon>
        <taxon>Clariidae</taxon>
        <taxon>Clarias</taxon>
    </lineage>
</organism>
<evidence type="ECO:0000313" key="1">
    <source>
        <dbReference type="EMBL" id="KAF5903516.1"/>
    </source>
</evidence>
<proteinExistence type="predicted"/>
<gene>
    <name evidence="1" type="primary">nadK</name>
    <name evidence="1" type="ORF">DAT39_006799</name>
</gene>
<keyword evidence="2" id="KW-1185">Reference proteome</keyword>
<keyword evidence="1" id="KW-0808">Transferase</keyword>
<sequence>MAINKVESSLDTLVKILGPPLRKAYTGPLPDPTLTDTCLSPMDPDYFWTRSFPIPYGTPASAHGVNRAVTKKAKGMKSCKAKYSGIFCKMQLLALESEEYMTVTYCRASTMQRPMGNFSLGPGIPSAKLKPTHSQNPKGFTIEKNVTSSSFLLQTFTGTLHVPPKSNHHDLTMIIHVQFHYFLT</sequence>
<evidence type="ECO:0000313" key="2">
    <source>
        <dbReference type="Proteomes" id="UP000727407"/>
    </source>
</evidence>
<accession>A0A8J4UCD8</accession>
<reference evidence="1" key="1">
    <citation type="submission" date="2020-07" db="EMBL/GenBank/DDBJ databases">
        <title>Clarias magur genome sequencing, assembly and annotation.</title>
        <authorList>
            <person name="Kushwaha B."/>
            <person name="Kumar R."/>
            <person name="Das P."/>
            <person name="Joshi C.G."/>
            <person name="Kumar D."/>
            <person name="Nagpure N.S."/>
            <person name="Pandey M."/>
            <person name="Agarwal S."/>
            <person name="Srivastava S."/>
            <person name="Singh M."/>
            <person name="Sahoo L."/>
            <person name="Jayasankar P."/>
            <person name="Meher P.K."/>
            <person name="Koringa P.G."/>
            <person name="Iquebal M.A."/>
            <person name="Das S.P."/>
            <person name="Bit A."/>
            <person name="Patnaik S."/>
            <person name="Patel N."/>
            <person name="Shah T.M."/>
            <person name="Hinsu A."/>
            <person name="Jena J.K."/>
        </authorList>
    </citation>
    <scope>NUCLEOTIDE SEQUENCE</scope>
    <source>
        <strain evidence="1">CIFAMagur01</strain>
        <tissue evidence="1">Testis</tissue>
    </source>
</reference>
<protein>
    <submittedName>
        <fullName evidence="1">NAD kinase</fullName>
    </submittedName>
</protein>
<dbReference type="GO" id="GO:0016301">
    <property type="term" value="F:kinase activity"/>
    <property type="evidence" value="ECO:0007669"/>
    <property type="project" value="UniProtKB-KW"/>
</dbReference>